<gene>
    <name evidence="4" type="ORF">HF685_05685</name>
</gene>
<feature type="chain" id="PRO_5026114718" evidence="3">
    <location>
        <begin position="26"/>
        <end position="127"/>
    </location>
</feature>
<keyword evidence="2" id="KW-0472">Membrane</keyword>
<evidence type="ECO:0000313" key="4">
    <source>
        <dbReference type="EMBL" id="QJB68831.1"/>
    </source>
</evidence>
<feature type="transmembrane region" description="Helical" evidence="2">
    <location>
        <begin position="103"/>
        <end position="120"/>
    </location>
</feature>
<proteinExistence type="predicted"/>
<evidence type="ECO:0000256" key="2">
    <source>
        <dbReference type="SAM" id="Phobius"/>
    </source>
</evidence>
<evidence type="ECO:0000256" key="1">
    <source>
        <dbReference type="SAM" id="MobiDB-lite"/>
    </source>
</evidence>
<evidence type="ECO:0000256" key="3">
    <source>
        <dbReference type="SAM" id="SignalP"/>
    </source>
</evidence>
<name>A0A6H2DM51_9SPHN</name>
<feature type="region of interest" description="Disordered" evidence="1">
    <location>
        <begin position="37"/>
        <end position="101"/>
    </location>
</feature>
<keyword evidence="2" id="KW-1133">Transmembrane helix</keyword>
<dbReference type="AlphaFoldDB" id="A0A6H2DM51"/>
<sequence>MNIAKSGILAGIGALTMGLAAPAEAAWYSNNRGTWNGGSSSGWGSSGWGSSGWGSSGWGSSGWGSSGGSSGSSGSTGGSTSSGGSSSGGSSSGGTQIPEPSNFMMLGLGVGGLVAGRLVARRRRKTA</sequence>
<keyword evidence="3" id="KW-0732">Signal</keyword>
<dbReference type="KEGG" id="phao:HF685_05685"/>
<dbReference type="RefSeq" id="WP_168818673.1">
    <property type="nucleotide sequence ID" value="NZ_CP051217.1"/>
</dbReference>
<evidence type="ECO:0000313" key="5">
    <source>
        <dbReference type="Proteomes" id="UP000501600"/>
    </source>
</evidence>
<keyword evidence="5" id="KW-1185">Reference proteome</keyword>
<dbReference type="Proteomes" id="UP000501600">
    <property type="component" value="Chromosome"/>
</dbReference>
<protein>
    <submittedName>
        <fullName evidence="4">PEP-CTERM sorting domain-containing protein</fullName>
    </submittedName>
</protein>
<dbReference type="EMBL" id="CP051217">
    <property type="protein sequence ID" value="QJB68831.1"/>
    <property type="molecule type" value="Genomic_DNA"/>
</dbReference>
<reference evidence="4 5" key="1">
    <citation type="submission" date="2020-04" db="EMBL/GenBank/DDBJ databases">
        <title>Genome sequence for Sphingorhabdus sp. strain M1.</title>
        <authorList>
            <person name="Park S.-J."/>
        </authorList>
    </citation>
    <scope>NUCLEOTIDE SEQUENCE [LARGE SCALE GENOMIC DNA]</scope>
    <source>
        <strain evidence="4 5">JK6</strain>
    </source>
</reference>
<keyword evidence="2" id="KW-0812">Transmembrane</keyword>
<accession>A0A6H2DM51</accession>
<organism evidence="4 5">
    <name type="scientific">Parasphingorhabdus halotolerans</name>
    <dbReference type="NCBI Taxonomy" id="2725558"/>
    <lineage>
        <taxon>Bacteria</taxon>
        <taxon>Pseudomonadati</taxon>
        <taxon>Pseudomonadota</taxon>
        <taxon>Alphaproteobacteria</taxon>
        <taxon>Sphingomonadales</taxon>
        <taxon>Sphingomonadaceae</taxon>
        <taxon>Parasphingorhabdus</taxon>
    </lineage>
</organism>
<feature type="signal peptide" evidence="3">
    <location>
        <begin position="1"/>
        <end position="25"/>
    </location>
</feature>
<feature type="compositionally biased region" description="Gly residues" evidence="1">
    <location>
        <begin position="37"/>
        <end position="92"/>
    </location>
</feature>